<accession>A0A0X8JK47</accession>
<name>A0A0X8JK47_9BACT</name>
<proteinExistence type="predicted"/>
<evidence type="ECO:0000313" key="1">
    <source>
        <dbReference type="EMBL" id="AMD90072.1"/>
    </source>
</evidence>
<evidence type="ECO:0000313" key="2">
    <source>
        <dbReference type="Proteomes" id="UP000069241"/>
    </source>
</evidence>
<reference evidence="2" key="1">
    <citation type="submission" date="2016-02" db="EMBL/GenBank/DDBJ databases">
        <authorList>
            <person name="Holder M.E."/>
            <person name="Ajami N.J."/>
            <person name="Petrosino J.F."/>
        </authorList>
    </citation>
    <scope>NUCLEOTIDE SEQUENCE [LARGE SCALE GENOMIC DNA]</scope>
    <source>
        <strain evidence="2">CCUG 45958</strain>
    </source>
</reference>
<sequence length="156" mass="17157">MPTSLTSIMDCGGLVGRMTHERSYFGCLEARSFHVRGKLVARAVEADVLAGAWPEMPVHIVETFPAGGVECIEVIVRFSPGIEVDQKAPDKFYLIFVLWKHKFKGSILAVSSKGISFGILDMQLEPMESRLLPFAWSKAGGDSGSEPITNDMIQRI</sequence>
<organism evidence="1 2">
    <name type="scientific">Desulfovibrio fairfieldensis</name>
    <dbReference type="NCBI Taxonomy" id="44742"/>
    <lineage>
        <taxon>Bacteria</taxon>
        <taxon>Pseudomonadati</taxon>
        <taxon>Thermodesulfobacteriota</taxon>
        <taxon>Desulfovibrionia</taxon>
        <taxon>Desulfovibrionales</taxon>
        <taxon>Desulfovibrionaceae</taxon>
        <taxon>Desulfovibrio</taxon>
    </lineage>
</organism>
<dbReference type="AlphaFoldDB" id="A0A0X8JK47"/>
<dbReference type="KEGG" id="dfi:AXF13_08035"/>
<keyword evidence="2" id="KW-1185">Reference proteome</keyword>
<dbReference type="Proteomes" id="UP000069241">
    <property type="component" value="Chromosome"/>
</dbReference>
<gene>
    <name evidence="1" type="ORF">AXF13_08035</name>
</gene>
<dbReference type="EMBL" id="CP014229">
    <property type="protein sequence ID" value="AMD90072.1"/>
    <property type="molecule type" value="Genomic_DNA"/>
</dbReference>
<protein>
    <submittedName>
        <fullName evidence="1">Uncharacterized protein</fullName>
    </submittedName>
</protein>